<feature type="binding site" evidence="5">
    <location>
        <position position="402"/>
    </location>
    <ligand>
        <name>isopentenyl diphosphate</name>
        <dbReference type="ChEBI" id="CHEBI:128769"/>
    </ligand>
</feature>
<dbReference type="AlphaFoldDB" id="A0A558DHI2"/>
<feature type="binding site" evidence="5">
    <location>
        <position position="584"/>
    </location>
    <ligand>
        <name>dimethylallyl diphosphate</name>
        <dbReference type="ChEBI" id="CHEBI:57623"/>
    </ligand>
</feature>
<feature type="binding site" evidence="5">
    <location>
        <position position="485"/>
    </location>
    <ligand>
        <name>dimethylallyl diphosphate</name>
        <dbReference type="ChEBI" id="CHEBI:57623"/>
    </ligand>
</feature>
<dbReference type="GO" id="GO:0050992">
    <property type="term" value="P:dimethylallyl diphosphate biosynthetic process"/>
    <property type="evidence" value="ECO:0007669"/>
    <property type="project" value="UniProtKB-UniRule"/>
</dbReference>
<keyword evidence="2 5" id="KW-0479">Metal-binding</keyword>
<proteinExistence type="inferred from homology"/>
<feature type="binding site" evidence="5">
    <location>
        <position position="435"/>
    </location>
    <ligand>
        <name>isopentenyl diphosphate</name>
        <dbReference type="ChEBI" id="CHEBI:128769"/>
    </ligand>
</feature>
<evidence type="ECO:0000256" key="1">
    <source>
        <dbReference type="ARBA" id="ARBA00022485"/>
    </source>
</evidence>
<comment type="similarity">
    <text evidence="5">Belongs to the IspH family.</text>
</comment>
<dbReference type="GO" id="GO:0051539">
    <property type="term" value="F:4 iron, 4 sulfur cluster binding"/>
    <property type="evidence" value="ECO:0007669"/>
    <property type="project" value="UniProtKB-UniRule"/>
</dbReference>
<feature type="binding site" evidence="5">
    <location>
        <position position="627"/>
    </location>
    <ligand>
        <name>isopentenyl diphosphate</name>
        <dbReference type="ChEBI" id="CHEBI:128769"/>
    </ligand>
</feature>
<dbReference type="GO" id="GO:0019288">
    <property type="term" value="P:isopentenyl diphosphate biosynthetic process, methylerythritol 4-phosphate pathway"/>
    <property type="evidence" value="ECO:0007669"/>
    <property type="project" value="UniProtKB-UniRule"/>
</dbReference>
<keyword evidence="8" id="KW-1185">Reference proteome</keyword>
<evidence type="ECO:0000313" key="8">
    <source>
        <dbReference type="Proteomes" id="UP000320011"/>
    </source>
</evidence>
<comment type="catalytic activity">
    <reaction evidence="5">
        <text>dimethylallyl diphosphate + 2 oxidized [2Fe-2S]-[ferredoxin] + H2O = (2E)-4-hydroxy-3-methylbut-2-enyl diphosphate + 2 reduced [2Fe-2S]-[ferredoxin] + 2 H(+)</text>
        <dbReference type="Rhea" id="RHEA:24825"/>
        <dbReference type="Rhea" id="RHEA-COMP:10000"/>
        <dbReference type="Rhea" id="RHEA-COMP:10001"/>
        <dbReference type="ChEBI" id="CHEBI:15377"/>
        <dbReference type="ChEBI" id="CHEBI:15378"/>
        <dbReference type="ChEBI" id="CHEBI:33737"/>
        <dbReference type="ChEBI" id="CHEBI:33738"/>
        <dbReference type="ChEBI" id="CHEBI:57623"/>
        <dbReference type="ChEBI" id="CHEBI:128753"/>
        <dbReference type="EC" id="1.17.7.4"/>
    </reaction>
</comment>
<dbReference type="PANTHER" id="PTHR30426:SF0">
    <property type="entry name" value="4-HYDROXY-3-METHYLBUT-2-ENYL DIPHOSPHATE REDUCTASE"/>
    <property type="match status" value="1"/>
</dbReference>
<dbReference type="Gene3D" id="3.40.1010.20">
    <property type="entry name" value="4-hydroxy-3-methylbut-2-enyl diphosphate reductase, catalytic domain"/>
    <property type="match status" value="2"/>
</dbReference>
<dbReference type="PANTHER" id="PTHR30426">
    <property type="entry name" value="4-HYDROXY-3-METHYLBUT-2-ENYL DIPHOSPHATE REDUCTASE"/>
    <property type="match status" value="1"/>
</dbReference>
<feature type="binding site" evidence="5">
    <location>
        <position position="584"/>
    </location>
    <ligand>
        <name>isopentenyl diphosphate</name>
        <dbReference type="ChEBI" id="CHEBI:128769"/>
    </ligand>
</feature>
<sequence length="667" mass="71897">MAPDPLEVPFRWPRCHDRGVARRDTGRIPASDAFFLHVETPWAPQHVGGLIMLDTSGQDGPPTRGQLRAKIVAALPGLPGFRRRLAPPTRWRPLRWTAHTGIDWAWHVPEFDLRRPDGRPGGMPALHRLVAELAGQPLPRDRPLWRLCVVTGIEEHVAAVISLVHHSVADGIGTINLMLSMFDSPDLTSAMGDVARPGRLRQVLGGAVGLAQLAFDRRPQGRLTVSGTAKRTFGTLTLDLHEVRELARRRGVRVTDLLLAGTAGALRRLGLTVHTGPIASSDTLVEGADRARLAVGGALAVDMESAQFAEVPGPLAVVRAIVDTPDRPLWRPGTVLRGIAGLRSLHAAAPVLREWCEATGEGEVLLASPRSFCAGVDRAIEIVERALQRYGAPVYVRRQIVHNAHVVRRLEGLGAVFVQEIEDVPPGATTVLAAHGVAPSVRQAAAAKDLRVIDATCPLVTKVHNEVRRYSARGDTVFLIGHADHEEVEGTVGEAPGQVVVVEDAAAAAHVQPRDPGKVAYAMQTTLAVDEAEEIATVLRERFPAMQAPRRDDICYATTNRQRAVRAVAGEADLVLVVGSANSSNSKRLVEVARRQGAPAHLVDDVSEVDLRWLAGARRIGITAGASAPPHLVEELTRCLSGLGRTCVRDSQVADEDIRFTLPREVG</sequence>
<feature type="binding site" evidence="5">
    <location>
        <position position="583"/>
    </location>
    <ligand>
        <name>(2E)-4-hydroxy-3-methylbut-2-enyl diphosphate</name>
        <dbReference type="ChEBI" id="CHEBI:128753"/>
    </ligand>
</feature>
<feature type="binding site" evidence="5">
    <location>
        <position position="373"/>
    </location>
    <ligand>
        <name>[4Fe-4S] cluster</name>
        <dbReference type="ChEBI" id="CHEBI:49883"/>
    </ligand>
</feature>
<comment type="pathway">
    <text evidence="5">Isoprenoid biosynthesis; isopentenyl diphosphate biosynthesis via DXP pathway; isopentenyl diphosphate from 1-deoxy-D-xylulose 5-phosphate: step 6/6.</text>
</comment>
<feature type="binding site" evidence="5">
    <location>
        <position position="583"/>
    </location>
    <ligand>
        <name>isopentenyl diphosphate</name>
        <dbReference type="ChEBI" id="CHEBI:128769"/>
    </ligand>
</feature>
<keyword evidence="5" id="KW-0414">Isoprene biosynthesis</keyword>
<name>A0A558DHI2_9PSEU</name>
<feature type="binding site" evidence="5">
    <location>
        <position position="585"/>
    </location>
    <ligand>
        <name>dimethylallyl diphosphate</name>
        <dbReference type="ChEBI" id="CHEBI:57623"/>
    </ligand>
</feature>
<keyword evidence="3 5" id="KW-0408">Iron</keyword>
<comment type="catalytic activity">
    <reaction evidence="5">
        <text>isopentenyl diphosphate + 2 oxidized [2Fe-2S]-[ferredoxin] + H2O = (2E)-4-hydroxy-3-methylbut-2-enyl diphosphate + 2 reduced [2Fe-2S]-[ferredoxin] + 2 H(+)</text>
        <dbReference type="Rhea" id="RHEA:24488"/>
        <dbReference type="Rhea" id="RHEA-COMP:10000"/>
        <dbReference type="Rhea" id="RHEA-COMP:10001"/>
        <dbReference type="ChEBI" id="CHEBI:15377"/>
        <dbReference type="ChEBI" id="CHEBI:15378"/>
        <dbReference type="ChEBI" id="CHEBI:33737"/>
        <dbReference type="ChEBI" id="CHEBI:33738"/>
        <dbReference type="ChEBI" id="CHEBI:128753"/>
        <dbReference type="ChEBI" id="CHEBI:128769"/>
        <dbReference type="EC" id="1.17.7.4"/>
    </reaction>
</comment>
<dbReference type="SUPFAM" id="SSF53167">
    <property type="entry name" value="Purine and uridine phosphorylases"/>
    <property type="match status" value="1"/>
</dbReference>
<dbReference type="GO" id="GO:0046872">
    <property type="term" value="F:metal ion binding"/>
    <property type="evidence" value="ECO:0007669"/>
    <property type="project" value="UniProtKB-KW"/>
</dbReference>
<evidence type="ECO:0000256" key="5">
    <source>
        <dbReference type="HAMAP-Rule" id="MF_00191"/>
    </source>
</evidence>
<gene>
    <name evidence="5 7" type="primary">ispH</name>
    <name evidence="7" type="ORF">FNH05_04580</name>
</gene>
<feature type="binding site" evidence="5">
    <location>
        <position position="585"/>
    </location>
    <ligand>
        <name>isopentenyl diphosphate</name>
        <dbReference type="ChEBI" id="CHEBI:128769"/>
    </ligand>
</feature>
<dbReference type="EMBL" id="VJWX01000024">
    <property type="protein sequence ID" value="TVT60472.1"/>
    <property type="molecule type" value="Genomic_DNA"/>
</dbReference>
<keyword evidence="5 7" id="KW-0560">Oxidoreductase</keyword>
<feature type="domain" description="O-acyltransferase WSD1-like N-terminal" evidence="6">
    <location>
        <begin position="30"/>
        <end position="185"/>
    </location>
</feature>
<evidence type="ECO:0000259" key="6">
    <source>
        <dbReference type="Pfam" id="PF03007"/>
    </source>
</evidence>
<comment type="pathway">
    <text evidence="5">Isoprenoid biosynthesis; dimethylallyl diphosphate biosynthesis; dimethylallyl diphosphate from (2E)-4-hydroxy-3-methylbutenyl diphosphate: step 1/1.</text>
</comment>
<dbReference type="EC" id="1.17.7.4" evidence="5"/>
<dbReference type="GO" id="GO:0051745">
    <property type="term" value="F:4-hydroxy-3-methylbut-2-enyl diphosphate reductase activity"/>
    <property type="evidence" value="ECO:0007669"/>
    <property type="project" value="UniProtKB-UniRule"/>
</dbReference>
<feature type="binding site" evidence="5">
    <location>
        <position position="402"/>
    </location>
    <ligand>
        <name>(2E)-4-hydroxy-3-methylbut-2-enyl diphosphate</name>
        <dbReference type="ChEBI" id="CHEBI:128753"/>
    </ligand>
</feature>
<evidence type="ECO:0000313" key="7">
    <source>
        <dbReference type="EMBL" id="TVT60472.1"/>
    </source>
</evidence>
<dbReference type="GO" id="GO:0004144">
    <property type="term" value="F:diacylglycerol O-acyltransferase activity"/>
    <property type="evidence" value="ECO:0007669"/>
    <property type="project" value="InterPro"/>
</dbReference>
<dbReference type="Pfam" id="PF03007">
    <property type="entry name" value="WS_DGAT_cat"/>
    <property type="match status" value="1"/>
</dbReference>
<dbReference type="UniPathway" id="UPA00059">
    <property type="reaction ID" value="UER00105"/>
</dbReference>
<reference evidence="7 8" key="2">
    <citation type="submission" date="2019-08" db="EMBL/GenBank/DDBJ databases">
        <title>Amycolatopsis acidicola sp. nov., isolated from peat swamp forest soil.</title>
        <authorList>
            <person name="Srisuk N."/>
        </authorList>
    </citation>
    <scope>NUCLEOTIDE SEQUENCE [LARGE SCALE GENOMIC DNA]</scope>
    <source>
        <strain evidence="7 8">TBRC 6029</strain>
    </source>
</reference>
<feature type="binding site" evidence="5">
    <location>
        <position position="435"/>
    </location>
    <ligand>
        <name>dimethylallyl diphosphate</name>
        <dbReference type="ChEBI" id="CHEBI:57623"/>
    </ligand>
</feature>
<dbReference type="HAMAP" id="MF_00191">
    <property type="entry name" value="IspH"/>
    <property type="match status" value="1"/>
</dbReference>
<dbReference type="Gene3D" id="3.40.50.11270">
    <property type="match status" value="1"/>
</dbReference>
<dbReference type="CDD" id="cd13944">
    <property type="entry name" value="lytB_ispH"/>
    <property type="match status" value="1"/>
</dbReference>
<feature type="binding site" evidence="5">
    <location>
        <position position="435"/>
    </location>
    <ligand>
        <name>(2E)-4-hydroxy-3-methylbut-2-enyl diphosphate</name>
        <dbReference type="ChEBI" id="CHEBI:128753"/>
    </ligand>
</feature>
<organism evidence="7 8">
    <name type="scientific">Amycolatopsis rhizosphaerae</name>
    <dbReference type="NCBI Taxonomy" id="2053003"/>
    <lineage>
        <taxon>Bacteria</taxon>
        <taxon>Bacillati</taxon>
        <taxon>Actinomycetota</taxon>
        <taxon>Actinomycetes</taxon>
        <taxon>Pseudonocardiales</taxon>
        <taxon>Pseudonocardiaceae</taxon>
        <taxon>Amycolatopsis</taxon>
    </lineage>
</organism>
<feature type="binding site" evidence="5">
    <location>
        <position position="583"/>
    </location>
    <ligand>
        <name>dimethylallyl diphosphate</name>
        <dbReference type="ChEBI" id="CHEBI:57623"/>
    </ligand>
</feature>
<feature type="binding site" evidence="5">
    <location>
        <position position="485"/>
    </location>
    <ligand>
        <name>(2E)-4-hydroxy-3-methylbut-2-enyl diphosphate</name>
        <dbReference type="ChEBI" id="CHEBI:128753"/>
    </ligand>
</feature>
<comment type="cofactor">
    <cofactor evidence="5">
        <name>[4Fe-4S] cluster</name>
        <dbReference type="ChEBI" id="CHEBI:49883"/>
    </cofactor>
    <text evidence="5">Binds 1 [4Fe-4S] cluster per subunit.</text>
</comment>
<dbReference type="Proteomes" id="UP000320011">
    <property type="component" value="Unassembled WGS sequence"/>
</dbReference>
<comment type="caution">
    <text evidence="7">The sequence shown here is derived from an EMBL/GenBank/DDBJ whole genome shotgun (WGS) entry which is preliminary data.</text>
</comment>
<feature type="binding site" evidence="5">
    <location>
        <position position="585"/>
    </location>
    <ligand>
        <name>(2E)-4-hydroxy-3-methylbut-2-enyl diphosphate</name>
        <dbReference type="ChEBI" id="CHEBI:128753"/>
    </ligand>
</feature>
<dbReference type="GO" id="GO:0045017">
    <property type="term" value="P:glycerolipid biosynthetic process"/>
    <property type="evidence" value="ECO:0007669"/>
    <property type="project" value="InterPro"/>
</dbReference>
<feature type="binding site" evidence="5">
    <location>
        <position position="584"/>
    </location>
    <ligand>
        <name>(2E)-4-hydroxy-3-methylbut-2-enyl diphosphate</name>
        <dbReference type="ChEBI" id="CHEBI:128753"/>
    </ligand>
</feature>
<dbReference type="GO" id="GO:0009116">
    <property type="term" value="P:nucleoside metabolic process"/>
    <property type="evidence" value="ECO:0007669"/>
    <property type="project" value="InterPro"/>
</dbReference>
<dbReference type="GO" id="GO:0016114">
    <property type="term" value="P:terpenoid biosynthetic process"/>
    <property type="evidence" value="ECO:0007669"/>
    <property type="project" value="UniProtKB-UniRule"/>
</dbReference>
<dbReference type="NCBIfam" id="TIGR00216">
    <property type="entry name" value="ispH_lytB"/>
    <property type="match status" value="1"/>
</dbReference>
<dbReference type="UniPathway" id="UPA00056">
    <property type="reaction ID" value="UER00097"/>
</dbReference>
<feature type="active site" description="Proton donor" evidence="5">
    <location>
        <position position="487"/>
    </location>
</feature>
<keyword evidence="4 5" id="KW-0411">Iron-sulfur</keyword>
<dbReference type="Pfam" id="PF02401">
    <property type="entry name" value="LYTB"/>
    <property type="match status" value="1"/>
</dbReference>
<protein>
    <recommendedName>
        <fullName evidence="5">4-hydroxy-3-methylbut-2-enyl diphosphate reductase</fullName>
        <shortName evidence="5">HMBPP reductase</shortName>
        <ecNumber evidence="5">1.17.7.4</ecNumber>
    </recommendedName>
</protein>
<feature type="binding site" evidence="5">
    <location>
        <position position="627"/>
    </location>
    <ligand>
        <name>dimethylallyl diphosphate</name>
        <dbReference type="ChEBI" id="CHEBI:57623"/>
    </ligand>
</feature>
<dbReference type="OrthoDB" id="9804068at2"/>
<dbReference type="InterPro" id="IPR003451">
    <property type="entry name" value="LytB/IspH"/>
</dbReference>
<feature type="binding site" evidence="5">
    <location>
        <position position="402"/>
    </location>
    <ligand>
        <name>dimethylallyl diphosphate</name>
        <dbReference type="ChEBI" id="CHEBI:57623"/>
    </ligand>
</feature>
<keyword evidence="1 5" id="KW-0004">4Fe-4S</keyword>
<dbReference type="InterPro" id="IPR035994">
    <property type="entry name" value="Nucleoside_phosphorylase_sf"/>
</dbReference>
<accession>A0A558DHI2</accession>
<feature type="binding site" evidence="5">
    <location>
        <position position="525"/>
    </location>
    <ligand>
        <name>(2E)-4-hydroxy-3-methylbut-2-enyl diphosphate</name>
        <dbReference type="ChEBI" id="CHEBI:128753"/>
    </ligand>
</feature>
<dbReference type="NCBIfam" id="NF002190">
    <property type="entry name" value="PRK01045.1-4"/>
    <property type="match status" value="1"/>
</dbReference>
<feature type="binding site" evidence="5">
    <location>
        <position position="555"/>
    </location>
    <ligand>
        <name>[4Fe-4S] cluster</name>
        <dbReference type="ChEBI" id="CHEBI:49883"/>
    </ligand>
</feature>
<dbReference type="InterPro" id="IPR004255">
    <property type="entry name" value="O-acyltransferase_WSD1_N"/>
</dbReference>
<evidence type="ECO:0000256" key="3">
    <source>
        <dbReference type="ARBA" id="ARBA00023004"/>
    </source>
</evidence>
<dbReference type="Gene3D" id="3.40.50.1580">
    <property type="entry name" value="Nucleoside phosphorylase domain"/>
    <property type="match status" value="1"/>
</dbReference>
<evidence type="ECO:0000256" key="2">
    <source>
        <dbReference type="ARBA" id="ARBA00022723"/>
    </source>
</evidence>
<comment type="function">
    <text evidence="5">Catalyzes the conversion of 1-hydroxy-2-methyl-2-(E)-butenyl 4-diphosphate (HMBPP) into a mixture of isopentenyl diphosphate (IPP) and dimethylallyl diphosphate (DMAPP). Acts in the terminal step of the DOXP/MEP pathway for isoprenoid precursor biosynthesis.</text>
</comment>
<evidence type="ECO:0000256" key="4">
    <source>
        <dbReference type="ARBA" id="ARBA00023014"/>
    </source>
</evidence>
<feature type="binding site" evidence="5">
    <location>
        <position position="485"/>
    </location>
    <ligand>
        <name>isopentenyl diphosphate</name>
        <dbReference type="ChEBI" id="CHEBI:128769"/>
    </ligand>
</feature>
<reference evidence="7 8" key="1">
    <citation type="submission" date="2019-07" db="EMBL/GenBank/DDBJ databases">
        <authorList>
            <person name="Duangmal K."/>
            <person name="Teo W.F.A."/>
        </authorList>
    </citation>
    <scope>NUCLEOTIDE SEQUENCE [LARGE SCALE GENOMIC DNA]</scope>
    <source>
        <strain evidence="7 8">TBRC 6029</strain>
    </source>
</reference>
<feature type="binding site" evidence="5">
    <location>
        <position position="457"/>
    </location>
    <ligand>
        <name>[4Fe-4S] cluster</name>
        <dbReference type="ChEBI" id="CHEBI:49883"/>
    </ligand>
</feature>
<feature type="binding site" evidence="5">
    <location>
        <position position="627"/>
    </location>
    <ligand>
        <name>(2E)-4-hydroxy-3-methylbut-2-enyl diphosphate</name>
        <dbReference type="ChEBI" id="CHEBI:128753"/>
    </ligand>
</feature>